<feature type="compositionally biased region" description="Basic and acidic residues" evidence="4">
    <location>
        <begin position="315"/>
        <end position="329"/>
    </location>
</feature>
<evidence type="ECO:0000259" key="6">
    <source>
        <dbReference type="Pfam" id="PF02709"/>
    </source>
</evidence>
<evidence type="ECO:0000313" key="7">
    <source>
        <dbReference type="EMBL" id="KKN50536.1"/>
    </source>
</evidence>
<dbReference type="InterPro" id="IPR001173">
    <property type="entry name" value="Glyco_trans_2-like"/>
</dbReference>
<evidence type="ECO:0000256" key="4">
    <source>
        <dbReference type="SAM" id="MobiDB-lite"/>
    </source>
</evidence>
<comment type="caution">
    <text evidence="7">The sequence shown here is derived from an EMBL/GenBank/DDBJ whole genome shotgun (WGS) entry which is preliminary data.</text>
</comment>
<comment type="similarity">
    <text evidence="1">Belongs to the glycosyltransferase 2 family.</text>
</comment>
<dbReference type="InterPro" id="IPR029044">
    <property type="entry name" value="Nucleotide-diphossugar_trans"/>
</dbReference>
<organism evidence="7">
    <name type="scientific">marine sediment metagenome</name>
    <dbReference type="NCBI Taxonomy" id="412755"/>
    <lineage>
        <taxon>unclassified sequences</taxon>
        <taxon>metagenomes</taxon>
        <taxon>ecological metagenomes</taxon>
    </lineage>
</organism>
<dbReference type="PANTHER" id="PTHR43179:SF12">
    <property type="entry name" value="GALACTOFURANOSYLTRANSFERASE GLFT2"/>
    <property type="match status" value="1"/>
</dbReference>
<keyword evidence="3" id="KW-0808">Transferase</keyword>
<dbReference type="Pfam" id="PF02709">
    <property type="entry name" value="Glyco_transf_7C"/>
    <property type="match status" value="1"/>
</dbReference>
<sequence length="345" mass="38471">MSQSPIPAVSALTLARGRAAHLKNVILGLTRQSQQPSELVIGVMQDTLYDDLPETDFPIRQISIPGDELPLARARNLVADAAQGEVLIFLDVDCIPAPDLIAEYAAATTSGTGLTMGEVMYLPAETAVPGWDYGDFEAVAVRHSDRQGPPESGMRRCEDYRCFWSLNFAMHRDDWAAAGGFDERFTGYGGEDTDFGRTLSEKGIGIWWIRGARVYHQYHPHCMPPIHHVPSILRNTEIFAEKWGHRTMEHWLHAFRMMGLIENCASGLRVLRSPNEADFALCRQEAHMPYAASGRVMRLLEDRARAEAGAPRDTASMKDRLERMTRDQETLLYPASDRSGSIAAE</sequence>
<feature type="domain" description="Galactosyltransferase C-terminal" evidence="6">
    <location>
        <begin position="159"/>
        <end position="219"/>
    </location>
</feature>
<dbReference type="Gene3D" id="3.90.550.10">
    <property type="entry name" value="Spore Coat Polysaccharide Biosynthesis Protein SpsA, Chain A"/>
    <property type="match status" value="1"/>
</dbReference>
<dbReference type="InterPro" id="IPR027791">
    <property type="entry name" value="Galactosyl_T_C"/>
</dbReference>
<feature type="domain" description="Glycosyltransferase 2-like" evidence="5">
    <location>
        <begin position="58"/>
        <end position="122"/>
    </location>
</feature>
<keyword evidence="2" id="KW-0328">Glycosyltransferase</keyword>
<evidence type="ECO:0000259" key="5">
    <source>
        <dbReference type="Pfam" id="PF00535"/>
    </source>
</evidence>
<evidence type="ECO:0000256" key="1">
    <source>
        <dbReference type="ARBA" id="ARBA00006739"/>
    </source>
</evidence>
<dbReference type="Pfam" id="PF00535">
    <property type="entry name" value="Glycos_transf_2"/>
    <property type="match status" value="1"/>
</dbReference>
<dbReference type="PANTHER" id="PTHR43179">
    <property type="entry name" value="RHAMNOSYLTRANSFERASE WBBL"/>
    <property type="match status" value="1"/>
</dbReference>
<gene>
    <name evidence="7" type="ORF">LCGC14_0631890</name>
</gene>
<dbReference type="AlphaFoldDB" id="A0A0F9TN76"/>
<dbReference type="SUPFAM" id="SSF53448">
    <property type="entry name" value="Nucleotide-diphospho-sugar transferases"/>
    <property type="match status" value="1"/>
</dbReference>
<evidence type="ECO:0000256" key="3">
    <source>
        <dbReference type="ARBA" id="ARBA00022679"/>
    </source>
</evidence>
<proteinExistence type="inferred from homology"/>
<evidence type="ECO:0000256" key="2">
    <source>
        <dbReference type="ARBA" id="ARBA00022676"/>
    </source>
</evidence>
<evidence type="ECO:0008006" key="8">
    <source>
        <dbReference type="Google" id="ProtNLM"/>
    </source>
</evidence>
<reference evidence="7" key="1">
    <citation type="journal article" date="2015" name="Nature">
        <title>Complex archaea that bridge the gap between prokaryotes and eukaryotes.</title>
        <authorList>
            <person name="Spang A."/>
            <person name="Saw J.H."/>
            <person name="Jorgensen S.L."/>
            <person name="Zaremba-Niedzwiedzka K."/>
            <person name="Martijn J."/>
            <person name="Lind A.E."/>
            <person name="van Eijk R."/>
            <person name="Schleper C."/>
            <person name="Guy L."/>
            <person name="Ettema T.J."/>
        </authorList>
    </citation>
    <scope>NUCLEOTIDE SEQUENCE</scope>
</reference>
<protein>
    <recommendedName>
        <fullName evidence="8">Glycosyltransferase 2-like domain-containing protein</fullName>
    </recommendedName>
</protein>
<accession>A0A0F9TN76</accession>
<feature type="region of interest" description="Disordered" evidence="4">
    <location>
        <begin position="305"/>
        <end position="345"/>
    </location>
</feature>
<name>A0A0F9TN76_9ZZZZ</name>
<dbReference type="EMBL" id="LAZR01001109">
    <property type="protein sequence ID" value="KKN50536.1"/>
    <property type="molecule type" value="Genomic_DNA"/>
</dbReference>
<dbReference type="GO" id="GO:0016757">
    <property type="term" value="F:glycosyltransferase activity"/>
    <property type="evidence" value="ECO:0007669"/>
    <property type="project" value="UniProtKB-KW"/>
</dbReference>